<dbReference type="InterPro" id="IPR009050">
    <property type="entry name" value="Globin-like_sf"/>
</dbReference>
<keyword evidence="3" id="KW-0479">Metal-binding</keyword>
<keyword evidence="4" id="KW-0408">Iron</keyword>
<reference evidence="5 6" key="1">
    <citation type="submission" date="2018-10" db="EMBL/GenBank/DDBJ databases">
        <title>Robbsia sp. DHC34, isolated from soil.</title>
        <authorList>
            <person name="Gao Z.-H."/>
            <person name="Qiu L.-H."/>
        </authorList>
    </citation>
    <scope>NUCLEOTIDE SEQUENCE [LARGE SCALE GENOMIC DNA]</scope>
    <source>
        <strain evidence="5 6">DHC34</strain>
    </source>
</reference>
<dbReference type="Proteomes" id="UP000270342">
    <property type="component" value="Unassembled WGS sequence"/>
</dbReference>
<name>A0A494XQG9_9BURK</name>
<protein>
    <submittedName>
        <fullName evidence="5">Group III truncated hemoglobin</fullName>
    </submittedName>
</protein>
<sequence>MPDLCTEEEVRYLVHTFYAKVHEDADLAPIFNAHVKDWDAHLAKMVDFWSSTLRGTARYRGTPMPKHAQLPKLNPDLFKRWLELFHRTTHTLDNARMRERADMLAPRIAESLWYGYQMYNDPANLPGRLEP</sequence>
<keyword evidence="6" id="KW-1185">Reference proteome</keyword>
<dbReference type="CDD" id="cd08916">
    <property type="entry name" value="TrHb3_P"/>
    <property type="match status" value="1"/>
</dbReference>
<gene>
    <name evidence="5" type="ORF">D7S86_18885</name>
</gene>
<dbReference type="SUPFAM" id="SSF46458">
    <property type="entry name" value="Globin-like"/>
    <property type="match status" value="1"/>
</dbReference>
<evidence type="ECO:0000256" key="3">
    <source>
        <dbReference type="ARBA" id="ARBA00022723"/>
    </source>
</evidence>
<evidence type="ECO:0000313" key="5">
    <source>
        <dbReference type="EMBL" id="RKP50364.1"/>
    </source>
</evidence>
<evidence type="ECO:0000256" key="2">
    <source>
        <dbReference type="ARBA" id="ARBA00022617"/>
    </source>
</evidence>
<keyword evidence="2" id="KW-0349">Heme</keyword>
<dbReference type="GO" id="GO:0020037">
    <property type="term" value="F:heme binding"/>
    <property type="evidence" value="ECO:0007669"/>
    <property type="project" value="InterPro"/>
</dbReference>
<dbReference type="InterPro" id="IPR012292">
    <property type="entry name" value="Globin/Proto"/>
</dbReference>
<proteinExistence type="predicted"/>
<dbReference type="GO" id="GO:0019825">
    <property type="term" value="F:oxygen binding"/>
    <property type="evidence" value="ECO:0007669"/>
    <property type="project" value="InterPro"/>
</dbReference>
<evidence type="ECO:0000256" key="1">
    <source>
        <dbReference type="ARBA" id="ARBA00022448"/>
    </source>
</evidence>
<keyword evidence="1" id="KW-0813">Transport</keyword>
<dbReference type="InterPro" id="IPR001486">
    <property type="entry name" value="Hemoglobin_trunc"/>
</dbReference>
<dbReference type="AlphaFoldDB" id="A0A494XQG9"/>
<dbReference type="Gene3D" id="1.10.490.10">
    <property type="entry name" value="Globins"/>
    <property type="match status" value="1"/>
</dbReference>
<dbReference type="Pfam" id="PF01152">
    <property type="entry name" value="Bac_globin"/>
    <property type="match status" value="1"/>
</dbReference>
<dbReference type="GO" id="GO:0046872">
    <property type="term" value="F:metal ion binding"/>
    <property type="evidence" value="ECO:0007669"/>
    <property type="project" value="UniProtKB-KW"/>
</dbReference>
<dbReference type="EMBL" id="RBZU01000009">
    <property type="protein sequence ID" value="RKP50364.1"/>
    <property type="molecule type" value="Genomic_DNA"/>
</dbReference>
<evidence type="ECO:0000313" key="6">
    <source>
        <dbReference type="Proteomes" id="UP000270342"/>
    </source>
</evidence>
<comment type="caution">
    <text evidence="5">The sequence shown here is derived from an EMBL/GenBank/DDBJ whole genome shotgun (WGS) entry which is preliminary data.</text>
</comment>
<dbReference type="OrthoDB" id="25954at2"/>
<evidence type="ECO:0000256" key="4">
    <source>
        <dbReference type="ARBA" id="ARBA00023004"/>
    </source>
</evidence>
<organism evidence="5 6">
    <name type="scientific">Pararobbsia silviterrae</name>
    <dbReference type="NCBI Taxonomy" id="1792498"/>
    <lineage>
        <taxon>Bacteria</taxon>
        <taxon>Pseudomonadati</taxon>
        <taxon>Pseudomonadota</taxon>
        <taxon>Betaproteobacteria</taxon>
        <taxon>Burkholderiales</taxon>
        <taxon>Burkholderiaceae</taxon>
        <taxon>Pararobbsia</taxon>
    </lineage>
</organism>
<accession>A0A494XQG9</accession>